<keyword evidence="6" id="KW-0862">Zinc</keyword>
<feature type="domain" description="SET" evidence="11">
    <location>
        <begin position="202"/>
        <end position="500"/>
    </location>
</feature>
<evidence type="ECO:0000256" key="9">
    <source>
        <dbReference type="ARBA" id="ARBA00093680"/>
    </source>
</evidence>
<comment type="caution">
    <text evidence="13">The sequence shown here is derived from an EMBL/GenBank/DDBJ whole genome shotgun (WGS) entry which is preliminary data.</text>
</comment>
<dbReference type="InterPro" id="IPR002893">
    <property type="entry name" value="Znf_MYND"/>
</dbReference>
<evidence type="ECO:0000313" key="14">
    <source>
        <dbReference type="Proteomes" id="UP001233172"/>
    </source>
</evidence>
<dbReference type="Gene3D" id="2.170.270.10">
    <property type="entry name" value="SET domain"/>
    <property type="match status" value="1"/>
</dbReference>
<keyword evidence="5 10" id="KW-0863">Zinc-finger</keyword>
<evidence type="ECO:0000256" key="4">
    <source>
        <dbReference type="ARBA" id="ARBA00022723"/>
    </source>
</evidence>
<keyword evidence="2" id="KW-0808">Transferase</keyword>
<dbReference type="GO" id="GO:0008270">
    <property type="term" value="F:zinc ion binding"/>
    <property type="evidence" value="ECO:0007669"/>
    <property type="project" value="UniProtKB-KW"/>
</dbReference>
<evidence type="ECO:0000256" key="8">
    <source>
        <dbReference type="ARBA" id="ARBA00093635"/>
    </source>
</evidence>
<comment type="function">
    <text evidence="7">Protein-lysine N-methyltransferase. Monomethylates PRMT5, modulating its transcriptional activity. May also act as a histone methyltransferase. Plays a critical role in cardiac development. Acts as a key epigenetic regulator of gene expression during cardiac development via its dual activities as a methyltransferase and negative regulator of HDAC1.</text>
</comment>
<sequence length="648" mass="73194">GSITGCQDFNFVDRQAKVQVFFSVEEKFKSKCKREAEILRGKGNERFKACDYAGAVEWYTQSIIKAPDDSENLSLAYNNRSTANFYLKNYAQSLQDIELAFMHNYPLKSCYKLYQRIGRCMYYLYRKDEAIKAFQQTIEALEMADMPKDSKSNIRSDMHKVIEQCSSIDSKMVNMPLKSYNCCHKGIPKLSKASMKIPCLSDCVEIRLDSYGGRGLFANRNIEVGEVLIVETPFASALLKEFNLLHCQFCCNRVKLPLPCKSCSGVIFCSLDCREAAWQKFHWAECHILENIQSDKGDLSFLATRMILTAGLEEIISIEESDKEVDILNAGMDKDGVYASDNYKSAYSLVNHSNDRTVADLLNRTISALYHLKYLEFVGFFSNADIKSKPTNIACEAEADCDPTSNSDETLHKKFCVGGHILRNIMMLPCNAHEVSEFALNESNPAMSATKELAAGVYPVLSLINHSCDPSVVRHSYGNLCIGRAIRSIAAGDELKDNYGALYPTMDLEKRQSTLHSQYFFKCSCEACQGDWPQYFDIQCDRPFFRCTGCDGHVPIPPGNLTEQARCIACGQQQDITQTLLRMGDMEEPYKQALTSVIDGDNSVSNITTLLSYLKFVEKHVHRPWRDINDCQEAFKQCLNMHANCYPA</sequence>
<dbReference type="GO" id="GO:0005634">
    <property type="term" value="C:nucleus"/>
    <property type="evidence" value="ECO:0007669"/>
    <property type="project" value="TreeGrafter"/>
</dbReference>
<dbReference type="InterPro" id="IPR052097">
    <property type="entry name" value="SET-MYND_domain_protein"/>
</dbReference>
<accession>A0AAD8BAX5</accession>
<evidence type="ECO:0000256" key="1">
    <source>
        <dbReference type="ARBA" id="ARBA00022603"/>
    </source>
</evidence>
<dbReference type="GO" id="GO:0032259">
    <property type="term" value="P:methylation"/>
    <property type="evidence" value="ECO:0007669"/>
    <property type="project" value="UniProtKB-KW"/>
</dbReference>
<dbReference type="InterPro" id="IPR001214">
    <property type="entry name" value="SET_dom"/>
</dbReference>
<dbReference type="GO" id="GO:0005737">
    <property type="term" value="C:cytoplasm"/>
    <property type="evidence" value="ECO:0007669"/>
    <property type="project" value="TreeGrafter"/>
</dbReference>
<dbReference type="GO" id="GO:0008168">
    <property type="term" value="F:methyltransferase activity"/>
    <property type="evidence" value="ECO:0007669"/>
    <property type="project" value="UniProtKB-KW"/>
</dbReference>
<dbReference type="InterPro" id="IPR044421">
    <property type="entry name" value="SMYD4_SET"/>
</dbReference>
<evidence type="ECO:0000256" key="3">
    <source>
        <dbReference type="ARBA" id="ARBA00022691"/>
    </source>
</evidence>
<evidence type="ECO:0000259" key="11">
    <source>
        <dbReference type="PROSITE" id="PS50280"/>
    </source>
</evidence>
<evidence type="ECO:0000256" key="5">
    <source>
        <dbReference type="ARBA" id="ARBA00022771"/>
    </source>
</evidence>
<keyword evidence="4" id="KW-0479">Metal-binding</keyword>
<evidence type="ECO:0000313" key="13">
    <source>
        <dbReference type="EMBL" id="KAK0051194.1"/>
    </source>
</evidence>
<keyword evidence="3" id="KW-0949">S-adenosyl-L-methionine</keyword>
<dbReference type="SUPFAM" id="SSF144232">
    <property type="entry name" value="HIT/MYND zinc finger-like"/>
    <property type="match status" value="1"/>
</dbReference>
<dbReference type="PROSITE" id="PS50865">
    <property type="entry name" value="ZF_MYND_2"/>
    <property type="match status" value="1"/>
</dbReference>
<dbReference type="PANTHER" id="PTHR46165">
    <property type="entry name" value="SET AND MYND DOMAIN-CONTAINING PROTEIN 4"/>
    <property type="match status" value="1"/>
</dbReference>
<gene>
    <name evidence="13" type="ORF">Bpfe_019312</name>
</gene>
<dbReference type="CDD" id="cd10536">
    <property type="entry name" value="SET_SMYD4"/>
    <property type="match status" value="1"/>
</dbReference>
<evidence type="ECO:0000256" key="7">
    <source>
        <dbReference type="ARBA" id="ARBA00093423"/>
    </source>
</evidence>
<dbReference type="SUPFAM" id="SSF48452">
    <property type="entry name" value="TPR-like"/>
    <property type="match status" value="1"/>
</dbReference>
<feature type="non-terminal residue" evidence="13">
    <location>
        <position position="648"/>
    </location>
</feature>
<keyword evidence="1" id="KW-0489">Methyltransferase</keyword>
<dbReference type="Pfam" id="PF00856">
    <property type="entry name" value="SET"/>
    <property type="match status" value="1"/>
</dbReference>
<evidence type="ECO:0000259" key="12">
    <source>
        <dbReference type="PROSITE" id="PS50865"/>
    </source>
</evidence>
<dbReference type="InterPro" id="IPR011990">
    <property type="entry name" value="TPR-like_helical_dom_sf"/>
</dbReference>
<organism evidence="13 14">
    <name type="scientific">Biomphalaria pfeifferi</name>
    <name type="common">Bloodfluke planorb</name>
    <name type="synonym">Freshwater snail</name>
    <dbReference type="NCBI Taxonomy" id="112525"/>
    <lineage>
        <taxon>Eukaryota</taxon>
        <taxon>Metazoa</taxon>
        <taxon>Spiralia</taxon>
        <taxon>Lophotrochozoa</taxon>
        <taxon>Mollusca</taxon>
        <taxon>Gastropoda</taxon>
        <taxon>Heterobranchia</taxon>
        <taxon>Euthyneura</taxon>
        <taxon>Panpulmonata</taxon>
        <taxon>Hygrophila</taxon>
        <taxon>Lymnaeoidea</taxon>
        <taxon>Planorbidae</taxon>
        <taxon>Biomphalaria</taxon>
    </lineage>
</organism>
<protein>
    <recommendedName>
        <fullName evidence="8">Protein-lysine N-methyltransferase SMYD4</fullName>
    </recommendedName>
    <alternativeName>
        <fullName evidence="9">SET and MYND domain-containing protein 4</fullName>
    </alternativeName>
</protein>
<dbReference type="InterPro" id="IPR046341">
    <property type="entry name" value="SET_dom_sf"/>
</dbReference>
<dbReference type="EMBL" id="JASAOG010000106">
    <property type="protein sequence ID" value="KAK0051194.1"/>
    <property type="molecule type" value="Genomic_DNA"/>
</dbReference>
<keyword evidence="14" id="KW-1185">Reference proteome</keyword>
<evidence type="ECO:0000256" key="6">
    <source>
        <dbReference type="ARBA" id="ARBA00022833"/>
    </source>
</evidence>
<name>A0AAD8BAX5_BIOPF</name>
<evidence type="ECO:0000256" key="10">
    <source>
        <dbReference type="PROSITE-ProRule" id="PRU00134"/>
    </source>
</evidence>
<reference evidence="13" key="2">
    <citation type="submission" date="2023-04" db="EMBL/GenBank/DDBJ databases">
        <authorList>
            <person name="Bu L."/>
            <person name="Lu L."/>
            <person name="Laidemitt M.R."/>
            <person name="Zhang S.M."/>
            <person name="Mutuku M."/>
            <person name="Mkoji G."/>
            <person name="Steinauer M."/>
            <person name="Loker E.S."/>
        </authorList>
    </citation>
    <scope>NUCLEOTIDE SEQUENCE</scope>
    <source>
        <strain evidence="13">KasaAsao</strain>
        <tissue evidence="13">Whole Snail</tissue>
    </source>
</reference>
<reference evidence="13" key="1">
    <citation type="journal article" date="2023" name="PLoS Negl. Trop. Dis.">
        <title>A genome sequence for Biomphalaria pfeifferi, the major vector snail for the human-infecting parasite Schistosoma mansoni.</title>
        <authorList>
            <person name="Bu L."/>
            <person name="Lu L."/>
            <person name="Laidemitt M.R."/>
            <person name="Zhang S.M."/>
            <person name="Mutuku M."/>
            <person name="Mkoji G."/>
            <person name="Steinauer M."/>
            <person name="Loker E.S."/>
        </authorList>
    </citation>
    <scope>NUCLEOTIDE SEQUENCE</scope>
    <source>
        <strain evidence="13">KasaAsao</strain>
    </source>
</reference>
<dbReference type="InterPro" id="IPR019734">
    <property type="entry name" value="TPR_rpt"/>
</dbReference>
<dbReference type="AlphaFoldDB" id="A0AAD8BAX5"/>
<dbReference type="SMART" id="SM00028">
    <property type="entry name" value="TPR"/>
    <property type="match status" value="3"/>
</dbReference>
<proteinExistence type="predicted"/>
<dbReference type="GO" id="GO:0042826">
    <property type="term" value="F:histone deacetylase binding"/>
    <property type="evidence" value="ECO:0007669"/>
    <property type="project" value="TreeGrafter"/>
</dbReference>
<feature type="domain" description="MYND-type" evidence="12">
    <location>
        <begin position="247"/>
        <end position="286"/>
    </location>
</feature>
<dbReference type="Proteomes" id="UP001233172">
    <property type="component" value="Unassembled WGS sequence"/>
</dbReference>
<dbReference type="PANTHER" id="PTHR46165:SF7">
    <property type="entry name" value="SET AND MYND DOMAIN-CONTAINING PROTEIN 4"/>
    <property type="match status" value="1"/>
</dbReference>
<dbReference type="SUPFAM" id="SSF82199">
    <property type="entry name" value="SET domain"/>
    <property type="match status" value="1"/>
</dbReference>
<dbReference type="PROSITE" id="PS50280">
    <property type="entry name" value="SET"/>
    <property type="match status" value="1"/>
</dbReference>
<evidence type="ECO:0000256" key="2">
    <source>
        <dbReference type="ARBA" id="ARBA00022679"/>
    </source>
</evidence>
<dbReference type="Gene3D" id="1.25.40.10">
    <property type="entry name" value="Tetratricopeptide repeat domain"/>
    <property type="match status" value="2"/>
</dbReference>